<keyword evidence="1" id="KW-0812">Transmembrane</keyword>
<keyword evidence="3" id="KW-1185">Reference proteome</keyword>
<dbReference type="AlphaFoldDB" id="A0AAP0J5K2"/>
<name>A0AAP0J5K2_9MAGN</name>
<reference evidence="2 3" key="1">
    <citation type="submission" date="2024-01" db="EMBL/GenBank/DDBJ databases">
        <title>Genome assemblies of Stephania.</title>
        <authorList>
            <person name="Yang L."/>
        </authorList>
    </citation>
    <scope>NUCLEOTIDE SEQUENCE [LARGE SCALE GENOMIC DNA]</scope>
    <source>
        <strain evidence="2">YNDBR</strain>
        <tissue evidence="2">Leaf</tissue>
    </source>
</reference>
<proteinExistence type="predicted"/>
<sequence length="62" mass="7390">MCTIRRVNIRSVREVNVNEEEHILEIRIVGGDHRLRVFSFHIALFNSFRILILYACGSYKFH</sequence>
<keyword evidence="1" id="KW-1133">Transmembrane helix</keyword>
<evidence type="ECO:0000313" key="3">
    <source>
        <dbReference type="Proteomes" id="UP001420932"/>
    </source>
</evidence>
<gene>
    <name evidence="2" type="ORF">Syun_016616</name>
</gene>
<feature type="transmembrane region" description="Helical" evidence="1">
    <location>
        <begin position="37"/>
        <end position="56"/>
    </location>
</feature>
<evidence type="ECO:0000313" key="2">
    <source>
        <dbReference type="EMBL" id="KAK9127819.1"/>
    </source>
</evidence>
<evidence type="ECO:0000256" key="1">
    <source>
        <dbReference type="SAM" id="Phobius"/>
    </source>
</evidence>
<dbReference type="EMBL" id="JBBNAF010000007">
    <property type="protein sequence ID" value="KAK9127819.1"/>
    <property type="molecule type" value="Genomic_DNA"/>
</dbReference>
<accession>A0AAP0J5K2</accession>
<organism evidence="2 3">
    <name type="scientific">Stephania yunnanensis</name>
    <dbReference type="NCBI Taxonomy" id="152371"/>
    <lineage>
        <taxon>Eukaryota</taxon>
        <taxon>Viridiplantae</taxon>
        <taxon>Streptophyta</taxon>
        <taxon>Embryophyta</taxon>
        <taxon>Tracheophyta</taxon>
        <taxon>Spermatophyta</taxon>
        <taxon>Magnoliopsida</taxon>
        <taxon>Ranunculales</taxon>
        <taxon>Menispermaceae</taxon>
        <taxon>Menispermoideae</taxon>
        <taxon>Cissampelideae</taxon>
        <taxon>Stephania</taxon>
    </lineage>
</organism>
<dbReference type="Proteomes" id="UP001420932">
    <property type="component" value="Unassembled WGS sequence"/>
</dbReference>
<keyword evidence="1" id="KW-0472">Membrane</keyword>
<comment type="caution">
    <text evidence="2">The sequence shown here is derived from an EMBL/GenBank/DDBJ whole genome shotgun (WGS) entry which is preliminary data.</text>
</comment>
<protein>
    <submittedName>
        <fullName evidence="2">Uncharacterized protein</fullName>
    </submittedName>
</protein>